<feature type="region of interest" description="Disordered" evidence="1">
    <location>
        <begin position="1"/>
        <end position="46"/>
    </location>
</feature>
<proteinExistence type="predicted"/>
<dbReference type="PANTHER" id="PTHR15717:SF2">
    <property type="entry name" value="EF-HAND CALCIUM-BINDING DOMAIN-CONTAINING PROTEIN 14"/>
    <property type="match status" value="1"/>
</dbReference>
<feature type="compositionally biased region" description="Basic and acidic residues" evidence="1">
    <location>
        <begin position="1"/>
        <end position="17"/>
    </location>
</feature>
<organism evidence="3 4">
    <name type="scientific">Chelonoidis abingdonii</name>
    <name type="common">Abingdon island giant tortoise</name>
    <name type="synonym">Testudo abingdonii</name>
    <dbReference type="NCBI Taxonomy" id="106734"/>
    <lineage>
        <taxon>Eukaryota</taxon>
        <taxon>Metazoa</taxon>
        <taxon>Chordata</taxon>
        <taxon>Craniata</taxon>
        <taxon>Vertebrata</taxon>
        <taxon>Euteleostomi</taxon>
        <taxon>Archelosauria</taxon>
        <taxon>Testudinata</taxon>
        <taxon>Testudines</taxon>
        <taxon>Cryptodira</taxon>
        <taxon>Durocryptodira</taxon>
        <taxon>Testudinoidea</taxon>
        <taxon>Testudinidae</taxon>
        <taxon>Chelonoidis</taxon>
    </lineage>
</organism>
<reference evidence="3" key="1">
    <citation type="submission" date="2025-08" db="UniProtKB">
        <authorList>
            <consortium name="Ensembl"/>
        </authorList>
    </citation>
    <scope>IDENTIFICATION</scope>
</reference>
<dbReference type="GeneTree" id="ENSGT00390000011196"/>
<evidence type="ECO:0000256" key="1">
    <source>
        <dbReference type="SAM" id="MobiDB-lite"/>
    </source>
</evidence>
<gene>
    <name evidence="3" type="primary">EFCAB14</name>
</gene>
<keyword evidence="2" id="KW-0812">Transmembrane</keyword>
<feature type="transmembrane region" description="Helical" evidence="2">
    <location>
        <begin position="61"/>
        <end position="84"/>
    </location>
</feature>
<dbReference type="AlphaFoldDB" id="A0A8C0GVQ7"/>
<feature type="compositionally biased region" description="Basic residues" evidence="1">
    <location>
        <begin position="18"/>
        <end position="31"/>
    </location>
</feature>
<protein>
    <submittedName>
        <fullName evidence="3">EF-hand calcium binding domain 14</fullName>
    </submittedName>
</protein>
<dbReference type="PANTHER" id="PTHR15717">
    <property type="entry name" value="PROTEIN KIAA0494"/>
    <property type="match status" value="1"/>
</dbReference>
<keyword evidence="2" id="KW-0472">Membrane</keyword>
<evidence type="ECO:0000313" key="4">
    <source>
        <dbReference type="Proteomes" id="UP000694404"/>
    </source>
</evidence>
<evidence type="ECO:0000313" key="3">
    <source>
        <dbReference type="Ensembl" id="ENSCABP00000014896.1"/>
    </source>
</evidence>
<feature type="compositionally biased region" description="Low complexity" evidence="1">
    <location>
        <begin position="34"/>
        <end position="44"/>
    </location>
</feature>
<dbReference type="Proteomes" id="UP000694404">
    <property type="component" value="Unplaced"/>
</dbReference>
<name>A0A8C0GVQ7_CHEAB</name>
<keyword evidence="2" id="KW-1133">Transmembrane helix</keyword>
<dbReference type="Ensembl" id="ENSCABT00000016318.1">
    <property type="protein sequence ID" value="ENSCABP00000014896.1"/>
    <property type="gene ID" value="ENSCABG00000011128.1"/>
</dbReference>
<accession>A0A8C0GVQ7</accession>
<dbReference type="InterPro" id="IPR042352">
    <property type="entry name" value="EFCAB14"/>
</dbReference>
<reference evidence="3" key="2">
    <citation type="submission" date="2025-09" db="UniProtKB">
        <authorList>
            <consortium name="Ensembl"/>
        </authorList>
    </citation>
    <scope>IDENTIFICATION</scope>
</reference>
<keyword evidence="4" id="KW-1185">Reference proteome</keyword>
<sequence>MKKRKELNAAHRPGGDGRRKKLPKKGSGHRLLRTEPPASDSESSSRARRTSSGQYLRCCKFCYPLCAFVILAACVVACVGLVWMQVALKEDLDALKEKFRSMESYQKTSFQEIPKLNEDLLDQQKHLEKIETGDMGLNKIWINITEINKQILFLTSAVNHLKVNIKSASDLITLPVTVEELQKSVATIGSTLTSVAHDVDAMQVTIEEHKKTTERLQNDLVRTVLI</sequence>
<evidence type="ECO:0000256" key="2">
    <source>
        <dbReference type="SAM" id="Phobius"/>
    </source>
</evidence>